<dbReference type="AlphaFoldDB" id="A0A941IXP5"/>
<accession>A0A941IXP5</accession>
<dbReference type="EMBL" id="JAGTAR010000026">
    <property type="protein sequence ID" value="MBR8537016.1"/>
    <property type="molecule type" value="Genomic_DNA"/>
</dbReference>
<keyword evidence="3" id="KW-1185">Reference proteome</keyword>
<comment type="caution">
    <text evidence="2">The sequence shown here is derived from an EMBL/GenBank/DDBJ whole genome shotgun (WGS) entry which is preliminary data.</text>
</comment>
<dbReference type="Proteomes" id="UP000679220">
    <property type="component" value="Unassembled WGS sequence"/>
</dbReference>
<reference evidence="2" key="2">
    <citation type="submission" date="2021-04" db="EMBL/GenBank/DDBJ databases">
        <authorList>
            <person name="Zhang T."/>
            <person name="Zhang Y."/>
            <person name="Lu D."/>
            <person name="Zuo D."/>
            <person name="Du Z."/>
        </authorList>
    </citation>
    <scope>NUCLEOTIDE SEQUENCE</scope>
    <source>
        <strain evidence="2">JR1</strain>
    </source>
</reference>
<keyword evidence="1" id="KW-1133">Transmembrane helix</keyword>
<evidence type="ECO:0000256" key="1">
    <source>
        <dbReference type="SAM" id="Phobius"/>
    </source>
</evidence>
<evidence type="ECO:0000313" key="3">
    <source>
        <dbReference type="Proteomes" id="UP000679220"/>
    </source>
</evidence>
<name>A0A941IXP5_9BACT</name>
<evidence type="ECO:0000313" key="2">
    <source>
        <dbReference type="EMBL" id="MBR8537016.1"/>
    </source>
</evidence>
<keyword evidence="1" id="KW-0812">Transmembrane</keyword>
<keyword evidence="1" id="KW-0472">Membrane</keyword>
<proteinExistence type="predicted"/>
<organism evidence="2 3">
    <name type="scientific">Carboxylicivirga sediminis</name>
    <dbReference type="NCBI Taxonomy" id="2006564"/>
    <lineage>
        <taxon>Bacteria</taxon>
        <taxon>Pseudomonadati</taxon>
        <taxon>Bacteroidota</taxon>
        <taxon>Bacteroidia</taxon>
        <taxon>Marinilabiliales</taxon>
        <taxon>Marinilabiliaceae</taxon>
        <taxon>Carboxylicivirga</taxon>
    </lineage>
</organism>
<sequence length="140" mass="16723">MIVEKNIEQINLTQLLIRLEKADAHEKEHLLAEIQRRKLSDEELNRAKKQYAYYKRMKEEQENKPLHWFFKVACIVVPFSAYTLINGNHKHLNERDLQMVYSGNNIRERREIMEYSVGGIIIYFLLFIVFLITIAIKSLL</sequence>
<protein>
    <submittedName>
        <fullName evidence="2">Uncharacterized protein</fullName>
    </submittedName>
</protein>
<reference evidence="2" key="1">
    <citation type="journal article" date="2018" name="Int. J. Syst. Evol. Microbiol.">
        <title>Carboxylicivirga sediminis sp. nov., isolated from coastal sediment.</title>
        <authorList>
            <person name="Wang F.Q."/>
            <person name="Ren L.H."/>
            <person name="Zou R.J."/>
            <person name="Sun Y.Z."/>
            <person name="Liu X.J."/>
            <person name="Jiang F."/>
            <person name="Liu L.J."/>
        </authorList>
    </citation>
    <scope>NUCLEOTIDE SEQUENCE</scope>
    <source>
        <strain evidence="2">JR1</strain>
    </source>
</reference>
<dbReference type="RefSeq" id="WP_212192043.1">
    <property type="nucleotide sequence ID" value="NZ_JAGTAR010000026.1"/>
</dbReference>
<feature type="transmembrane region" description="Helical" evidence="1">
    <location>
        <begin position="115"/>
        <end position="136"/>
    </location>
</feature>
<gene>
    <name evidence="2" type="ORF">KDU71_15700</name>
</gene>